<accession>D2BSJ9</accession>
<feature type="transmembrane region" description="Helical" evidence="1">
    <location>
        <begin position="111"/>
        <end position="135"/>
    </location>
</feature>
<feature type="transmembrane region" description="Helical" evidence="1">
    <location>
        <begin position="167"/>
        <end position="192"/>
    </location>
</feature>
<dbReference type="EMBL" id="CP001836">
    <property type="protein sequence ID" value="ACZ75618.1"/>
    <property type="molecule type" value="Genomic_DNA"/>
</dbReference>
<sequence>MKYNIAGSEITKEKNLWQVALLARKITMSKLHIVIIISTAMLLIINSFLLAKKTDQLLLDIRGWSNFGFNFTITTLGFLIAGFTIFATLSKPDMMIAMMLHENKEAKIPTLKYNFMAFMKVFISFIACTLIYLFIILLGQTNGFLANIIRAMPYSEIIKPYGIKTSYVVIGTSLVYLVLAIKTFIYNVYAIVMTSVRWEYEKNQKEERERQSNNS</sequence>
<dbReference type="AlphaFoldDB" id="D2BSJ9"/>
<keyword evidence="1" id="KW-0472">Membrane</keyword>
<feature type="transmembrane region" description="Helical" evidence="1">
    <location>
        <begin position="31"/>
        <end position="51"/>
    </location>
</feature>
<reference evidence="2" key="1">
    <citation type="submission" date="2009-12" db="EMBL/GenBank/DDBJ databases">
        <title>Complete sequence of Dickeya dadantii Ech586.</title>
        <authorList>
            <consortium name="US DOE Joint Genome Institute"/>
            <person name="Lucas S."/>
            <person name="Copeland A."/>
            <person name="Lapidus A."/>
            <person name="Glavina del Rio T."/>
            <person name="Tice H."/>
            <person name="Bruce D."/>
            <person name="Goodwin L."/>
            <person name="Pitluck S."/>
            <person name="Munk A.C."/>
            <person name="Brettin T."/>
            <person name="Detter J.C."/>
            <person name="Han C."/>
            <person name="Tapia R."/>
            <person name="Larimer F."/>
            <person name="Land M."/>
            <person name="Hauser L."/>
            <person name="Kyrpides N."/>
            <person name="Mikhailova N."/>
            <person name="Balakrishnan V."/>
            <person name="Glasner J."/>
            <person name="Perna N.T."/>
        </authorList>
    </citation>
    <scope>NUCLEOTIDE SEQUENCE [LARGE SCALE GENOMIC DNA]</scope>
    <source>
        <strain evidence="2">Ech586</strain>
    </source>
</reference>
<feature type="transmembrane region" description="Helical" evidence="1">
    <location>
        <begin position="71"/>
        <end position="90"/>
    </location>
</feature>
<proteinExistence type="predicted"/>
<dbReference type="KEGG" id="ddc:Dd586_0728"/>
<dbReference type="OrthoDB" id="7058107at2"/>
<dbReference type="STRING" id="590409.Dd586_0728"/>
<dbReference type="eggNOG" id="ENOG5033G7C">
    <property type="taxonomic scope" value="Bacteria"/>
</dbReference>
<keyword evidence="1" id="KW-1133">Transmembrane helix</keyword>
<protein>
    <submittedName>
        <fullName evidence="2">Uncharacterized protein</fullName>
    </submittedName>
</protein>
<dbReference type="HOGENOM" id="CLU_115717_0_0_6"/>
<keyword evidence="3" id="KW-1185">Reference proteome</keyword>
<dbReference type="Proteomes" id="UP000001446">
    <property type="component" value="Chromosome"/>
</dbReference>
<dbReference type="RefSeq" id="WP_012883463.1">
    <property type="nucleotide sequence ID" value="NC_013592.1"/>
</dbReference>
<evidence type="ECO:0000256" key="1">
    <source>
        <dbReference type="SAM" id="Phobius"/>
    </source>
</evidence>
<keyword evidence="1" id="KW-0812">Transmembrane</keyword>
<name>D2BSJ9_DICZ5</name>
<evidence type="ECO:0000313" key="2">
    <source>
        <dbReference type="EMBL" id="ACZ75618.1"/>
    </source>
</evidence>
<organism evidence="2 3">
    <name type="scientific">Dickeya zeae (strain Ech586)</name>
    <name type="common">Dickeya dadantii (strain Ech586)</name>
    <dbReference type="NCBI Taxonomy" id="590409"/>
    <lineage>
        <taxon>Bacteria</taxon>
        <taxon>Pseudomonadati</taxon>
        <taxon>Pseudomonadota</taxon>
        <taxon>Gammaproteobacteria</taxon>
        <taxon>Enterobacterales</taxon>
        <taxon>Pectobacteriaceae</taxon>
        <taxon>Dickeya</taxon>
        <taxon>Dickeya parazeae</taxon>
    </lineage>
</organism>
<gene>
    <name evidence="2" type="ordered locus">Dd586_0728</name>
</gene>
<evidence type="ECO:0000313" key="3">
    <source>
        <dbReference type="Proteomes" id="UP000001446"/>
    </source>
</evidence>